<feature type="compositionally biased region" description="Basic and acidic residues" evidence="1">
    <location>
        <begin position="36"/>
        <end position="56"/>
    </location>
</feature>
<comment type="caution">
    <text evidence="3">The sequence shown here is derived from an EMBL/GenBank/DDBJ whole genome shotgun (WGS) entry which is preliminary data.</text>
</comment>
<sequence length="742" mass="80752">MRQPAPAGMCRRVAWLTTLLAAFVLSLGVSPAHGHPATDDPLPKRTHQRADGPSHHPERHWRKSPHLHEQARTGHWGGDSGAGLPIGTRRTWPTIDWDFQVVLQEFELREVAPHIELWVRTGDMRVDTSDCSSSNADDLVVPDQQLRYIAEQFERVIRSREGRVFGFATPRDGSKAKPELLDPSIPADAWRGKGDRVVALVDNIPSGGQFLGDTIDAVDRNFLIVQAAGWKTMVGPKPKSLGPDLCRVWEGFPMPNYIEGLLAHEYNHVLWHSRAADVTAPAWITEGTAEWARWLVGYDDRTQDALKNLKIACFQGRQDAAMPPGYTDPYGDRNGGPENSLTVWPDPGQSVLCDYGGAETMIHTLDERYGHGFVKDLLFAGGGSGFDRLSKTLARHHAKESAFEILKDWSATAALDGLLDDGAKFTSPEDPARFRAKALHSTVNLDTPFAYARPGAPSNGADFVRLRDGADAYLKARDLRSVRFDSPAVYPTRPVEWSVDPDGHGPGDPALSSGPLGADVSFDRSIVRSVTVDPADPTLSFDARWDIEPGYDLAVVQVSTDGGATFTSRQSAGMVTALPNAVGNISSQVPGFNGDSGGWTHQTIDLSDLAGRTVLVAFRYLTDSSLTFPGLWIDNVKAGATLVSDGSTLTGWQTVSAYQIKKIPGISLRLAAFTADHKQVWTAEVPLDGDRHAALGPDQLRRLLGTRAETVFAIVDHYEPTETVLAPAPYRLTVNGVLQPGG</sequence>
<keyword evidence="2" id="KW-0732">Signal</keyword>
<gene>
    <name evidence="3" type="ORF">GCM10010347_58940</name>
</gene>
<feature type="region of interest" description="Disordered" evidence="1">
    <location>
        <begin position="34"/>
        <end position="84"/>
    </location>
</feature>
<reference evidence="4" key="1">
    <citation type="journal article" date="2019" name="Int. J. Syst. Evol. Microbiol.">
        <title>The Global Catalogue of Microorganisms (GCM) 10K type strain sequencing project: providing services to taxonomists for standard genome sequencing and annotation.</title>
        <authorList>
            <consortium name="The Broad Institute Genomics Platform"/>
            <consortium name="The Broad Institute Genome Sequencing Center for Infectious Disease"/>
            <person name="Wu L."/>
            <person name="Ma J."/>
        </authorList>
    </citation>
    <scope>NUCLEOTIDE SEQUENCE [LARGE SCALE GENOMIC DNA]</scope>
    <source>
        <strain evidence="4">JCM 4738</strain>
    </source>
</reference>
<dbReference type="Pfam" id="PF20773">
    <property type="entry name" value="InhA-like_MAM"/>
    <property type="match status" value="1"/>
</dbReference>
<evidence type="ECO:0000313" key="3">
    <source>
        <dbReference type="EMBL" id="GHB80564.1"/>
    </source>
</evidence>
<feature type="region of interest" description="Disordered" evidence="1">
    <location>
        <begin position="495"/>
        <end position="514"/>
    </location>
</feature>
<accession>A0ABQ3F356</accession>
<organism evidence="3 4">
    <name type="scientific">Streptomyces cirratus</name>
    <dbReference type="NCBI Taxonomy" id="68187"/>
    <lineage>
        <taxon>Bacteria</taxon>
        <taxon>Bacillati</taxon>
        <taxon>Actinomycetota</taxon>
        <taxon>Actinomycetes</taxon>
        <taxon>Kitasatosporales</taxon>
        <taxon>Streptomycetaceae</taxon>
        <taxon>Streptomyces</taxon>
    </lineage>
</organism>
<dbReference type="Proteomes" id="UP000642673">
    <property type="component" value="Unassembled WGS sequence"/>
</dbReference>
<dbReference type="EMBL" id="BMVP01000018">
    <property type="protein sequence ID" value="GHB80564.1"/>
    <property type="molecule type" value="Genomic_DNA"/>
</dbReference>
<evidence type="ECO:0000256" key="2">
    <source>
        <dbReference type="SAM" id="SignalP"/>
    </source>
</evidence>
<evidence type="ECO:0008006" key="5">
    <source>
        <dbReference type="Google" id="ProtNLM"/>
    </source>
</evidence>
<keyword evidence="4" id="KW-1185">Reference proteome</keyword>
<dbReference type="NCBIfam" id="NF038128">
    <property type="entry name" value="choice_anch_J"/>
    <property type="match status" value="1"/>
</dbReference>
<name>A0ABQ3F356_9ACTN</name>
<feature type="chain" id="PRO_5046849701" description="Peptidase M6 immune inhibitor A" evidence="2">
    <location>
        <begin position="35"/>
        <end position="742"/>
    </location>
</feature>
<evidence type="ECO:0000256" key="1">
    <source>
        <dbReference type="SAM" id="MobiDB-lite"/>
    </source>
</evidence>
<protein>
    <recommendedName>
        <fullName evidence="5">Peptidase M6 immune inhibitor A</fullName>
    </recommendedName>
</protein>
<proteinExistence type="predicted"/>
<evidence type="ECO:0000313" key="4">
    <source>
        <dbReference type="Proteomes" id="UP000642673"/>
    </source>
</evidence>
<feature type="signal peptide" evidence="2">
    <location>
        <begin position="1"/>
        <end position="34"/>
    </location>
</feature>